<accession>A0A6A3G7I9</accession>
<name>A0A6A3G7I9_9STRA</name>
<dbReference type="Proteomes" id="UP000435112">
    <property type="component" value="Unassembled WGS sequence"/>
</dbReference>
<sequence length="51" mass="5832">MACAMLLGSKLSHYLWLDALRHTTYILNRTPPPGTTLTPHERLFAVQPELR</sequence>
<protein>
    <submittedName>
        <fullName evidence="1">Uncharacterized protein</fullName>
    </submittedName>
</protein>
<evidence type="ECO:0000313" key="2">
    <source>
        <dbReference type="Proteomes" id="UP000435112"/>
    </source>
</evidence>
<comment type="caution">
    <text evidence="1">The sequence shown here is derived from an EMBL/GenBank/DDBJ whole genome shotgun (WGS) entry which is preliminary data.</text>
</comment>
<reference evidence="1 2" key="1">
    <citation type="submission" date="2018-09" db="EMBL/GenBank/DDBJ databases">
        <title>Genomic investigation of the strawberry pathogen Phytophthora fragariae indicates pathogenicity is determined by transcriptional variation in three key races.</title>
        <authorList>
            <person name="Adams T.M."/>
            <person name="Armitage A.D."/>
            <person name="Sobczyk M.K."/>
            <person name="Bates H.J."/>
            <person name="Dunwell J.M."/>
            <person name="Nellist C.F."/>
            <person name="Harrison R.J."/>
        </authorList>
    </citation>
    <scope>NUCLEOTIDE SEQUENCE [LARGE SCALE GENOMIC DNA]</scope>
    <source>
        <strain evidence="1 2">SCRP324</strain>
    </source>
</reference>
<gene>
    <name evidence="1" type="ORF">PR002_g32562</name>
</gene>
<evidence type="ECO:0000313" key="1">
    <source>
        <dbReference type="EMBL" id="KAE8952840.1"/>
    </source>
</evidence>
<proteinExistence type="predicted"/>
<dbReference type="OrthoDB" id="111524at2759"/>
<dbReference type="AlphaFoldDB" id="A0A6A3G7I9"/>
<organism evidence="1 2">
    <name type="scientific">Phytophthora rubi</name>
    <dbReference type="NCBI Taxonomy" id="129364"/>
    <lineage>
        <taxon>Eukaryota</taxon>
        <taxon>Sar</taxon>
        <taxon>Stramenopiles</taxon>
        <taxon>Oomycota</taxon>
        <taxon>Peronosporomycetes</taxon>
        <taxon>Peronosporales</taxon>
        <taxon>Peronosporaceae</taxon>
        <taxon>Phytophthora</taxon>
    </lineage>
</organism>
<dbReference type="EMBL" id="QXFU01011132">
    <property type="protein sequence ID" value="KAE8952840.1"/>
    <property type="molecule type" value="Genomic_DNA"/>
</dbReference>